<feature type="binding site" evidence="8">
    <location>
        <begin position="26"/>
        <end position="27"/>
    </location>
    <ligand>
        <name>NADP(+)</name>
        <dbReference type="ChEBI" id="CHEBI:58349"/>
        <note>ligand shared between two neighboring subunits</note>
    </ligand>
</feature>
<evidence type="ECO:0000259" key="12">
    <source>
        <dbReference type="Pfam" id="PF00478"/>
    </source>
</evidence>
<comment type="similarity">
    <text evidence="8">Belongs to the IMPDH/GMPR family. GuaC type 1 subfamily.</text>
</comment>
<dbReference type="CDD" id="cd00381">
    <property type="entry name" value="IMPDH"/>
    <property type="match status" value="1"/>
</dbReference>
<evidence type="ECO:0000256" key="7">
    <source>
        <dbReference type="ARBA" id="ARBA00058902"/>
    </source>
</evidence>
<dbReference type="STRING" id="7739.C3ZRF7"/>
<name>C3ZRF7_BRAFL</name>
<dbReference type="Pfam" id="PF00478">
    <property type="entry name" value="IMPDH"/>
    <property type="match status" value="1"/>
</dbReference>
<evidence type="ECO:0000256" key="10">
    <source>
        <dbReference type="PIRSR" id="PIRSR000235-3"/>
    </source>
</evidence>
<dbReference type="Gene3D" id="3.20.20.70">
    <property type="entry name" value="Aldolase class I"/>
    <property type="match status" value="1"/>
</dbReference>
<keyword evidence="1 8" id="KW-0659">Purine metabolism</keyword>
<feature type="binding site" evidence="8">
    <location>
        <begin position="243"/>
        <end position="244"/>
    </location>
    <ligand>
        <name>GMP</name>
        <dbReference type="ChEBI" id="CHEBI:58115"/>
    </ligand>
</feature>
<dbReference type="GO" id="GO:0006163">
    <property type="term" value="P:purine nucleotide metabolic process"/>
    <property type="evidence" value="ECO:0007669"/>
    <property type="project" value="UniProtKB-UniRule"/>
</dbReference>
<protein>
    <recommendedName>
        <fullName evidence="8">GMP reductase</fullName>
        <shortName evidence="8">GMPR</shortName>
        <ecNumber evidence="8">1.7.1.7</ecNumber>
    </recommendedName>
    <alternativeName>
        <fullName evidence="8">Guanosine 5'-monophosphate oxidoreductase</fullName>
        <shortName evidence="8">Guanosine monophosphate reductase</shortName>
    </alternativeName>
</protein>
<proteinExistence type="inferred from homology"/>
<feature type="binding site" evidence="8">
    <location>
        <begin position="269"/>
        <end position="271"/>
    </location>
    <ligand>
        <name>GMP</name>
        <dbReference type="ChEBI" id="CHEBI:58115"/>
    </ligand>
</feature>
<evidence type="ECO:0000256" key="6">
    <source>
        <dbReference type="ARBA" id="ARBA00048616"/>
    </source>
</evidence>
<comment type="function">
    <text evidence="7">Catalyzes the irreversible NADPH-dependent deamination of GMP to IMP. It functions in the conversion of nucleobase, nucleoside and nucleotide derivatives of G to A nucleotides, and in maintaining the intracellular balance of A and G nucleotides. Plays a role in modulating cellular differentiation.</text>
</comment>
<dbReference type="SMART" id="SM01240">
    <property type="entry name" value="IMPDH"/>
    <property type="match status" value="1"/>
</dbReference>
<dbReference type="GO" id="GO:0006144">
    <property type="term" value="P:purine nucleobase metabolic process"/>
    <property type="evidence" value="ECO:0007669"/>
    <property type="project" value="UniProtKB-KW"/>
</dbReference>
<evidence type="ECO:0000256" key="9">
    <source>
        <dbReference type="PIRSR" id="PIRSR000235-1"/>
    </source>
</evidence>
<feature type="active site" description="Proton donor/acceptor" evidence="8">
    <location>
        <position position="189"/>
    </location>
</feature>
<dbReference type="InterPro" id="IPR013785">
    <property type="entry name" value="Aldolase_TIM"/>
</dbReference>
<dbReference type="InterPro" id="IPR005993">
    <property type="entry name" value="GMPR"/>
</dbReference>
<evidence type="ECO:0000256" key="5">
    <source>
        <dbReference type="ARBA" id="ARBA00023002"/>
    </source>
</evidence>
<feature type="active site" description="Thioimidate intermediate" evidence="8 9">
    <location>
        <position position="187"/>
    </location>
</feature>
<feature type="binding site" evidence="8">
    <location>
        <begin position="287"/>
        <end position="291"/>
    </location>
    <ligand>
        <name>GMP</name>
        <dbReference type="ChEBI" id="CHEBI:58115"/>
    </ligand>
</feature>
<accession>C3ZRF7</accession>
<dbReference type="FunFam" id="3.20.20.70:FF:000012">
    <property type="entry name" value="GMP reductase"/>
    <property type="match status" value="1"/>
</dbReference>
<feature type="binding site" evidence="8">
    <location>
        <position position="187"/>
    </location>
    <ligand>
        <name>K(+)</name>
        <dbReference type="ChEBI" id="CHEBI:29103"/>
    </ligand>
</feature>
<dbReference type="GO" id="GO:1902560">
    <property type="term" value="C:GMP reductase complex"/>
    <property type="evidence" value="ECO:0007669"/>
    <property type="project" value="InterPro"/>
</dbReference>
<dbReference type="HAMAP" id="MF_00596">
    <property type="entry name" value="GMP_reduct_type1"/>
    <property type="match status" value="1"/>
</dbReference>
<evidence type="ECO:0000256" key="3">
    <source>
        <dbReference type="ARBA" id="ARBA00022857"/>
    </source>
</evidence>
<gene>
    <name evidence="13" type="ORF">BRAFLDRAFT_268787</name>
</gene>
<dbReference type="PANTHER" id="PTHR43170">
    <property type="entry name" value="GMP REDUCTASE"/>
    <property type="match status" value="1"/>
</dbReference>
<dbReference type="AlphaFoldDB" id="C3ZRF7"/>
<dbReference type="GO" id="GO:0046872">
    <property type="term" value="F:metal ion binding"/>
    <property type="evidence" value="ECO:0007669"/>
    <property type="project" value="UniProtKB-KW"/>
</dbReference>
<dbReference type="PIRSF" id="PIRSF000235">
    <property type="entry name" value="GMP_reductase"/>
    <property type="match status" value="1"/>
</dbReference>
<feature type="binding site" evidence="8 10">
    <location>
        <position position="184"/>
    </location>
    <ligand>
        <name>K(+)</name>
        <dbReference type="ChEBI" id="CHEBI:29103"/>
    </ligand>
</feature>
<evidence type="ECO:0000256" key="4">
    <source>
        <dbReference type="ARBA" id="ARBA00022958"/>
    </source>
</evidence>
<reference evidence="13" key="1">
    <citation type="journal article" date="2008" name="Nature">
        <title>The amphioxus genome and the evolution of the chordate karyotype.</title>
        <authorList>
            <consortium name="US DOE Joint Genome Institute (JGI-PGF)"/>
            <person name="Putnam N.H."/>
            <person name="Butts T."/>
            <person name="Ferrier D.E.K."/>
            <person name="Furlong R.F."/>
            <person name="Hellsten U."/>
            <person name="Kawashima T."/>
            <person name="Robinson-Rechavi M."/>
            <person name="Shoguchi E."/>
            <person name="Terry A."/>
            <person name="Yu J.-K."/>
            <person name="Benito-Gutierrez E.L."/>
            <person name="Dubchak I."/>
            <person name="Garcia-Fernandez J."/>
            <person name="Gibson-Brown J.J."/>
            <person name="Grigoriev I.V."/>
            <person name="Horton A.C."/>
            <person name="de Jong P.J."/>
            <person name="Jurka J."/>
            <person name="Kapitonov V.V."/>
            <person name="Kohara Y."/>
            <person name="Kuroki Y."/>
            <person name="Lindquist E."/>
            <person name="Lucas S."/>
            <person name="Osoegawa K."/>
            <person name="Pennacchio L.A."/>
            <person name="Salamov A.A."/>
            <person name="Satou Y."/>
            <person name="Sauka-Spengler T."/>
            <person name="Schmutz J."/>
            <person name="Shin-I T."/>
            <person name="Toyoda A."/>
            <person name="Bronner-Fraser M."/>
            <person name="Fujiyama A."/>
            <person name="Holland L.Z."/>
            <person name="Holland P.W.H."/>
            <person name="Satoh N."/>
            <person name="Rokhsar D.S."/>
        </authorList>
    </citation>
    <scope>NUCLEOTIDE SEQUENCE [LARGE SCALE GENOMIC DNA]</scope>
    <source>
        <strain evidence="13">S238N-H82</strain>
        <tissue evidence="13">Testes</tissue>
    </source>
</reference>
<feature type="binding site" description="in other chain" evidence="8">
    <location>
        <begin position="286"/>
        <end position="287"/>
    </location>
    <ligand>
        <name>NADP(+)</name>
        <dbReference type="ChEBI" id="CHEBI:58349"/>
        <note>ligand shared between two neighboring subunits</note>
    </ligand>
</feature>
<keyword evidence="4 8" id="KW-0630">Potassium</keyword>
<feature type="binding site" description="in other chain" evidence="8">
    <location>
        <begin position="181"/>
        <end position="182"/>
    </location>
    <ligand>
        <name>NADP(+)</name>
        <dbReference type="ChEBI" id="CHEBI:58349"/>
        <note>ligand shared between two neighboring subunits</note>
    </ligand>
</feature>
<feature type="binding site" description="in other chain" evidence="8">
    <location>
        <position position="79"/>
    </location>
    <ligand>
        <name>NADP(+)</name>
        <dbReference type="ChEBI" id="CHEBI:58349"/>
        <note>ligand shared between two neighboring subunits</note>
    </ligand>
</feature>
<sequence>MPRIEADVKLDFKDVLIRPKRSTLRSRSDVELVRTISKFRNSGQSYSGIPVIAANMDTVGTFEMAKALSKHGCFTTIHKHYSVEAWEDFGRNNPDVLQHVAVSAGSLKGDFDKLTSILTSLPQLKFICLDVANGYSEAFVETVREVRKKFPKHTIMAGNVVTCEMTEELVLSGADIVKVGIGPGSVCTTRKKTGVGYPQLSAVLECADAAHGLGGHIISDGGCTCPGDVAKAFGAGADFVMLGGMLAGHDQSGGETIEKNGKKMKSFYGMASATAMKKYAGGVAEYRASEGKTVEVEYRGDVENTVRDILGGLRSACTYVGAGKLKEMKKRTTFIQVTQQINTIFN</sequence>
<feature type="domain" description="IMP dehydrogenase/GMP reductase" evidence="12">
    <location>
        <begin position="10"/>
        <end position="339"/>
    </location>
</feature>
<feature type="binding site" evidence="8 10">
    <location>
        <position position="182"/>
    </location>
    <ligand>
        <name>K(+)</name>
        <dbReference type="ChEBI" id="CHEBI:29103"/>
    </ligand>
</feature>
<evidence type="ECO:0000256" key="1">
    <source>
        <dbReference type="ARBA" id="ARBA00022631"/>
    </source>
</evidence>
<dbReference type="NCBIfam" id="NF003470">
    <property type="entry name" value="PRK05096.1"/>
    <property type="match status" value="1"/>
</dbReference>
<dbReference type="InterPro" id="IPR001093">
    <property type="entry name" value="IMP_DH_GMPRt"/>
</dbReference>
<dbReference type="NCBIfam" id="TIGR01305">
    <property type="entry name" value="GMP_reduct_1"/>
    <property type="match status" value="1"/>
</dbReference>
<dbReference type="InParanoid" id="C3ZRF7"/>
<feature type="binding site" evidence="8">
    <location>
        <begin position="315"/>
        <end position="318"/>
    </location>
    <ligand>
        <name>NADP(+)</name>
        <dbReference type="ChEBI" id="CHEBI:58349"/>
        <note>ligand shared between two neighboring subunits</note>
    </ligand>
</feature>
<organism>
    <name type="scientific">Branchiostoma floridae</name>
    <name type="common">Florida lancelet</name>
    <name type="synonym">Amphioxus</name>
    <dbReference type="NCBI Taxonomy" id="7739"/>
    <lineage>
        <taxon>Eukaryota</taxon>
        <taxon>Metazoa</taxon>
        <taxon>Chordata</taxon>
        <taxon>Cephalochordata</taxon>
        <taxon>Leptocardii</taxon>
        <taxon>Amphioxiformes</taxon>
        <taxon>Branchiostomatidae</taxon>
        <taxon>Branchiostoma</taxon>
    </lineage>
</organism>
<keyword evidence="5 8" id="KW-0560">Oxidoreductase</keyword>
<dbReference type="PANTHER" id="PTHR43170:SF5">
    <property type="entry name" value="GMP REDUCTASE"/>
    <property type="match status" value="1"/>
</dbReference>
<feature type="binding site" evidence="8">
    <location>
        <begin position="220"/>
        <end position="222"/>
    </location>
    <ligand>
        <name>GMP</name>
        <dbReference type="ChEBI" id="CHEBI:58115"/>
    </ligand>
</feature>
<dbReference type="eggNOG" id="KOG2550">
    <property type="taxonomic scope" value="Eukaryota"/>
</dbReference>
<evidence type="ECO:0000256" key="11">
    <source>
        <dbReference type="RuleBase" id="RU003929"/>
    </source>
</evidence>
<dbReference type="EC" id="1.7.1.7" evidence="8"/>
<evidence type="ECO:0000256" key="8">
    <source>
        <dbReference type="HAMAP-Rule" id="MF_03195"/>
    </source>
</evidence>
<comment type="subunit">
    <text evidence="8">Homotetramer.</text>
</comment>
<dbReference type="SUPFAM" id="SSF51412">
    <property type="entry name" value="Inosine monophosphate dehydrogenase (IMPDH)"/>
    <property type="match status" value="1"/>
</dbReference>
<feature type="binding site" description="in other chain" evidence="8">
    <location>
        <begin position="130"/>
        <end position="132"/>
    </location>
    <ligand>
        <name>NADP(+)</name>
        <dbReference type="ChEBI" id="CHEBI:58349"/>
        <note>ligand shared between two neighboring subunits</note>
    </ligand>
</feature>
<evidence type="ECO:0000313" key="13">
    <source>
        <dbReference type="EMBL" id="EEN44896.1"/>
    </source>
</evidence>
<evidence type="ECO:0000256" key="2">
    <source>
        <dbReference type="ARBA" id="ARBA00022723"/>
    </source>
</evidence>
<comment type="catalytic activity">
    <reaction evidence="6 8 11">
        <text>IMP + NH4(+) + NADP(+) = GMP + NADPH + 2 H(+)</text>
        <dbReference type="Rhea" id="RHEA:17185"/>
        <dbReference type="ChEBI" id="CHEBI:15378"/>
        <dbReference type="ChEBI" id="CHEBI:28938"/>
        <dbReference type="ChEBI" id="CHEBI:57783"/>
        <dbReference type="ChEBI" id="CHEBI:58053"/>
        <dbReference type="ChEBI" id="CHEBI:58115"/>
        <dbReference type="ChEBI" id="CHEBI:58349"/>
        <dbReference type="EC" id="1.7.1.7"/>
    </reaction>
</comment>
<keyword evidence="3 8" id="KW-0521">NADP</keyword>
<feature type="binding site" description="in other chain" evidence="8">
    <location>
        <position position="270"/>
    </location>
    <ligand>
        <name>NADP(+)</name>
        <dbReference type="ChEBI" id="CHEBI:58349"/>
        <note>ligand shared between two neighboring subunits</note>
    </ligand>
</feature>
<dbReference type="EMBL" id="GG666665">
    <property type="protein sequence ID" value="EEN44896.1"/>
    <property type="molecule type" value="Genomic_DNA"/>
</dbReference>
<feature type="binding site" evidence="8">
    <location>
        <position position="190"/>
    </location>
    <ligand>
        <name>K(+)</name>
        <dbReference type="ChEBI" id="CHEBI:29103"/>
    </ligand>
</feature>
<dbReference type="PROSITE" id="PS00487">
    <property type="entry name" value="IMP_DH_GMP_RED"/>
    <property type="match status" value="1"/>
</dbReference>
<dbReference type="InterPro" id="IPR050139">
    <property type="entry name" value="GMP_reductase"/>
</dbReference>
<dbReference type="GO" id="GO:0003920">
    <property type="term" value="F:GMP reductase activity"/>
    <property type="evidence" value="ECO:0007669"/>
    <property type="project" value="UniProtKB-UniRule"/>
</dbReference>
<dbReference type="InterPro" id="IPR015875">
    <property type="entry name" value="IMP_DH/GMP_Rdtase_CS"/>
</dbReference>
<keyword evidence="2 8" id="KW-0479">Metal-binding</keyword>